<dbReference type="Proteomes" id="UP000033109">
    <property type="component" value="Chromosome"/>
</dbReference>
<evidence type="ECO:0000313" key="3">
    <source>
        <dbReference type="Proteomes" id="UP000033109"/>
    </source>
</evidence>
<keyword evidence="1" id="KW-1133">Transmembrane helix</keyword>
<dbReference type="STRING" id="400092.PKOR_01180"/>
<sequence>MPNQRESNINDFAFDYLCSHYITRFGTKKVLVDKEERTKQGHITQGLFSLKKHDDTLFVAALHTAHSPQITKALTRFKKNGLSRLRFVSALLVLAAVSVAGWLILKSITYALTAAVALAVLTFALHSVLEKRYHTQKITRLLDELKKTPADEQWLGLSVSSLVFRHNYLAKHLLALCERRGIGLITVGQRAKIVLLKEAQTSACRRGDFLSHYQSDERIRKALLGDSVLRVA</sequence>
<dbReference type="KEGG" id="pko:PKOR_01180"/>
<dbReference type="PATRIC" id="fig|400092.3.peg.267"/>
<feature type="transmembrane region" description="Helical" evidence="1">
    <location>
        <begin position="110"/>
        <end position="129"/>
    </location>
</feature>
<protein>
    <submittedName>
        <fullName evidence="2">Uncharacterized protein</fullName>
    </submittedName>
</protein>
<name>A0A0E3ZDZ9_9BACT</name>
<dbReference type="AlphaFoldDB" id="A0A0E3ZDZ9"/>
<proteinExistence type="predicted"/>
<dbReference type="OrthoDB" id="849999at2"/>
<dbReference type="RefSeq" id="WP_046308712.1">
    <property type="nucleotide sequence ID" value="NZ_CBCSCY010000020.1"/>
</dbReference>
<accession>A0A0E3ZDZ9</accession>
<keyword evidence="1" id="KW-0812">Transmembrane</keyword>
<evidence type="ECO:0000256" key="1">
    <source>
        <dbReference type="SAM" id="Phobius"/>
    </source>
</evidence>
<keyword evidence="1" id="KW-0472">Membrane</keyword>
<dbReference type="EMBL" id="CP009621">
    <property type="protein sequence ID" value="AKD02005.1"/>
    <property type="molecule type" value="Genomic_DNA"/>
</dbReference>
<dbReference type="HOGENOM" id="CLU_1194003_0_0_10"/>
<gene>
    <name evidence="2" type="ORF">PKOR_01180</name>
</gene>
<organism evidence="2 3">
    <name type="scientific">Pontibacter korlensis</name>
    <dbReference type="NCBI Taxonomy" id="400092"/>
    <lineage>
        <taxon>Bacteria</taxon>
        <taxon>Pseudomonadati</taxon>
        <taxon>Bacteroidota</taxon>
        <taxon>Cytophagia</taxon>
        <taxon>Cytophagales</taxon>
        <taxon>Hymenobacteraceae</taxon>
        <taxon>Pontibacter</taxon>
    </lineage>
</organism>
<feature type="transmembrane region" description="Helical" evidence="1">
    <location>
        <begin position="85"/>
        <end position="104"/>
    </location>
</feature>
<reference evidence="2 3" key="1">
    <citation type="journal article" date="2015" name="Sci. Rep.">
        <title>Unraveling adaptation of Pontibacter korlensis to radiation and infertility in desert through complete genome and comparative transcriptomic analysis.</title>
        <authorList>
            <person name="Dai J."/>
            <person name="Dai W."/>
            <person name="Qiu C."/>
            <person name="Yang Z."/>
            <person name="Zhang Y."/>
            <person name="Zhou M."/>
            <person name="Zhang L."/>
            <person name="Fang C."/>
            <person name="Gao Q."/>
            <person name="Yang Q."/>
            <person name="Li X."/>
            <person name="Wang Z."/>
            <person name="Wang Z."/>
            <person name="Jia Z."/>
            <person name="Chen X."/>
        </authorList>
    </citation>
    <scope>NUCLEOTIDE SEQUENCE [LARGE SCALE GENOMIC DNA]</scope>
    <source>
        <strain evidence="2 3">X14-1T</strain>
    </source>
</reference>
<keyword evidence="3" id="KW-1185">Reference proteome</keyword>
<evidence type="ECO:0000313" key="2">
    <source>
        <dbReference type="EMBL" id="AKD02005.1"/>
    </source>
</evidence>